<feature type="compositionally biased region" description="Acidic residues" evidence="1">
    <location>
        <begin position="404"/>
        <end position="419"/>
    </location>
</feature>
<feature type="domain" description="PD-(D/E)XK nuclease-like" evidence="2">
    <location>
        <begin position="154"/>
        <end position="461"/>
    </location>
</feature>
<protein>
    <recommendedName>
        <fullName evidence="2">PD-(D/E)XK nuclease-like domain-containing protein</fullName>
    </recommendedName>
</protein>
<feature type="compositionally biased region" description="Polar residues" evidence="1">
    <location>
        <begin position="68"/>
        <end position="90"/>
    </location>
</feature>
<dbReference type="Proteomes" id="UP001201980">
    <property type="component" value="Unassembled WGS sequence"/>
</dbReference>
<dbReference type="EMBL" id="JAKWBI020000151">
    <property type="protein sequence ID" value="KAJ2901450.1"/>
    <property type="molecule type" value="Genomic_DNA"/>
</dbReference>
<comment type="caution">
    <text evidence="3">The sequence shown here is derived from an EMBL/GenBank/DDBJ whole genome shotgun (WGS) entry which is preliminary data.</text>
</comment>
<feature type="region of interest" description="Disordered" evidence="1">
    <location>
        <begin position="398"/>
        <end position="419"/>
    </location>
</feature>
<accession>A0AAD5RPP4</accession>
<evidence type="ECO:0000259" key="2">
    <source>
        <dbReference type="Pfam" id="PF20516"/>
    </source>
</evidence>
<sequence length="471" mass="53119">MPGPIPFPPDIFEWLCEVNEEQDPNSCCEHEPTMTLPTPNKRPRHSSRNLNEDADMTPRPAHSLYFAPSTTASLPSTMTDSRTSSPTKQMQGLDLMKEGVEWRQIDMHSIPITVRPIIRRLRKIDKCIHMLPRSLAPLLKPVLRDAEPNGGDDDVDDDEDDDTDRIFSSSEQEHDISLLPGRIPESRLLQRLVSRAKRLRDEDHEEAAWNAEVHSCLLAAVFRPDDYDDSKSKSNSPTRNKNKNPVADDDDGESTPPPPLPPLALDFTFATTAKLHRDYKPIGPARSKMVDFVVHIDPTTEGPETRRRIKQLRLATGTQSVNPTSFNPLAKKPIVISIETKKPDVGSNQAQLQVGMWHACHWKFLRTHARGGPEALTTLGFLPGIVIEGHVWSFVFSTPKERGDDDDDDDDDGNGEDEGNVTKKTVVWRFQRMGSTETLLGTYQIVSGLRFLASWAETKYWPWFRINVLAL</sequence>
<dbReference type="Pfam" id="PF20516">
    <property type="entry name" value="PDDEXK_12"/>
    <property type="match status" value="1"/>
</dbReference>
<feature type="region of interest" description="Disordered" evidence="1">
    <location>
        <begin position="26"/>
        <end position="91"/>
    </location>
</feature>
<gene>
    <name evidence="3" type="ORF">MKZ38_001838</name>
</gene>
<feature type="region of interest" description="Disordered" evidence="1">
    <location>
        <begin position="227"/>
        <end position="265"/>
    </location>
</feature>
<keyword evidence="4" id="KW-1185">Reference proteome</keyword>
<feature type="compositionally biased region" description="Acidic residues" evidence="1">
    <location>
        <begin position="150"/>
        <end position="163"/>
    </location>
</feature>
<evidence type="ECO:0000313" key="4">
    <source>
        <dbReference type="Proteomes" id="UP001201980"/>
    </source>
</evidence>
<reference evidence="3" key="1">
    <citation type="submission" date="2022-07" db="EMBL/GenBank/DDBJ databases">
        <title>Draft genome sequence of Zalerion maritima ATCC 34329, a (micro)plastics degrading marine fungus.</title>
        <authorList>
            <person name="Paco A."/>
            <person name="Goncalves M.F.M."/>
            <person name="Rocha-Santos T.A.P."/>
            <person name="Alves A."/>
        </authorList>
    </citation>
    <scope>NUCLEOTIDE SEQUENCE</scope>
    <source>
        <strain evidence="3">ATCC 34329</strain>
    </source>
</reference>
<evidence type="ECO:0000313" key="3">
    <source>
        <dbReference type="EMBL" id="KAJ2901450.1"/>
    </source>
</evidence>
<name>A0AAD5RPP4_9PEZI</name>
<organism evidence="3 4">
    <name type="scientific">Zalerion maritima</name>
    <dbReference type="NCBI Taxonomy" id="339359"/>
    <lineage>
        <taxon>Eukaryota</taxon>
        <taxon>Fungi</taxon>
        <taxon>Dikarya</taxon>
        <taxon>Ascomycota</taxon>
        <taxon>Pezizomycotina</taxon>
        <taxon>Sordariomycetes</taxon>
        <taxon>Lulworthiomycetidae</taxon>
        <taxon>Lulworthiales</taxon>
        <taxon>Lulworthiaceae</taxon>
        <taxon>Zalerion</taxon>
    </lineage>
</organism>
<feature type="region of interest" description="Disordered" evidence="1">
    <location>
        <begin position="142"/>
        <end position="181"/>
    </location>
</feature>
<proteinExistence type="predicted"/>
<dbReference type="AlphaFoldDB" id="A0AAD5RPP4"/>
<dbReference type="InterPro" id="IPR046797">
    <property type="entry name" value="PDDEXK_12"/>
</dbReference>
<evidence type="ECO:0000256" key="1">
    <source>
        <dbReference type="SAM" id="MobiDB-lite"/>
    </source>
</evidence>